<proteinExistence type="predicted"/>
<gene>
    <name evidence="1" type="ORF">AAFF_G00353040</name>
</gene>
<comment type="caution">
    <text evidence="1">The sequence shown here is derived from an EMBL/GenBank/DDBJ whole genome shotgun (WGS) entry which is preliminary data.</text>
</comment>
<evidence type="ECO:0000313" key="2">
    <source>
        <dbReference type="Proteomes" id="UP001221898"/>
    </source>
</evidence>
<dbReference type="AlphaFoldDB" id="A0AAD7SJ10"/>
<evidence type="ECO:0000313" key="1">
    <source>
        <dbReference type="EMBL" id="KAJ8403532.1"/>
    </source>
</evidence>
<name>A0AAD7SJ10_9TELE</name>
<reference evidence="1" key="1">
    <citation type="journal article" date="2023" name="Science">
        <title>Genome structures resolve the early diversification of teleost fishes.</title>
        <authorList>
            <person name="Parey E."/>
            <person name="Louis A."/>
            <person name="Montfort J."/>
            <person name="Bouchez O."/>
            <person name="Roques C."/>
            <person name="Iampietro C."/>
            <person name="Lluch J."/>
            <person name="Castinel A."/>
            <person name="Donnadieu C."/>
            <person name="Desvignes T."/>
            <person name="Floi Bucao C."/>
            <person name="Jouanno E."/>
            <person name="Wen M."/>
            <person name="Mejri S."/>
            <person name="Dirks R."/>
            <person name="Jansen H."/>
            <person name="Henkel C."/>
            <person name="Chen W.J."/>
            <person name="Zahm M."/>
            <person name="Cabau C."/>
            <person name="Klopp C."/>
            <person name="Thompson A.W."/>
            <person name="Robinson-Rechavi M."/>
            <person name="Braasch I."/>
            <person name="Lecointre G."/>
            <person name="Bobe J."/>
            <person name="Postlethwait J.H."/>
            <person name="Berthelot C."/>
            <person name="Roest Crollius H."/>
            <person name="Guiguen Y."/>
        </authorList>
    </citation>
    <scope>NUCLEOTIDE SEQUENCE</scope>
    <source>
        <strain evidence="1">NC1722</strain>
    </source>
</reference>
<dbReference type="Proteomes" id="UP001221898">
    <property type="component" value="Unassembled WGS sequence"/>
</dbReference>
<keyword evidence="2" id="KW-1185">Reference proteome</keyword>
<dbReference type="EMBL" id="JAINUG010000058">
    <property type="protein sequence ID" value="KAJ8403532.1"/>
    <property type="molecule type" value="Genomic_DNA"/>
</dbReference>
<sequence>MKNEKRGRASGAGPEVQRASRSGVFYPHCKAHRKRYALFPLGSACSPERPALRESRAEGLSAERDCSSVRIQGAYQVAYGRGACSPGPSTLRAVRAEAKARYRPIVTHVSLNRQPDRARGGVVPMKWSSVDAVVLRAAG</sequence>
<organism evidence="1 2">
    <name type="scientific">Aldrovandia affinis</name>
    <dbReference type="NCBI Taxonomy" id="143900"/>
    <lineage>
        <taxon>Eukaryota</taxon>
        <taxon>Metazoa</taxon>
        <taxon>Chordata</taxon>
        <taxon>Craniata</taxon>
        <taxon>Vertebrata</taxon>
        <taxon>Euteleostomi</taxon>
        <taxon>Actinopterygii</taxon>
        <taxon>Neopterygii</taxon>
        <taxon>Teleostei</taxon>
        <taxon>Notacanthiformes</taxon>
        <taxon>Halosauridae</taxon>
        <taxon>Aldrovandia</taxon>
    </lineage>
</organism>
<accession>A0AAD7SJ10</accession>
<protein>
    <submittedName>
        <fullName evidence="1">Uncharacterized protein</fullName>
    </submittedName>
</protein>